<keyword evidence="3" id="KW-1185">Reference proteome</keyword>
<evidence type="ECO:0000259" key="1">
    <source>
        <dbReference type="PROSITE" id="PS50822"/>
    </source>
</evidence>
<dbReference type="InterPro" id="IPR012337">
    <property type="entry name" value="RNaseH-like_sf"/>
</dbReference>
<reference evidence="2 3" key="1">
    <citation type="journal article" date="2023" name="Plants (Basel)">
        <title>Bridging the Gap: Combining Genomics and Transcriptomics Approaches to Understand Stylosanthes scabra, an Orphan Legume from the Brazilian Caatinga.</title>
        <authorList>
            <person name="Ferreira-Neto J.R.C."/>
            <person name="da Silva M.D."/>
            <person name="Binneck E."/>
            <person name="de Melo N.F."/>
            <person name="da Silva R.H."/>
            <person name="de Melo A.L.T.M."/>
            <person name="Pandolfi V."/>
            <person name="Bustamante F.O."/>
            <person name="Brasileiro-Vidal A.C."/>
            <person name="Benko-Iseppon A.M."/>
        </authorList>
    </citation>
    <scope>NUCLEOTIDE SEQUENCE [LARGE SCALE GENOMIC DNA]</scope>
    <source>
        <tissue evidence="2">Leaves</tissue>
    </source>
</reference>
<proteinExistence type="predicted"/>
<dbReference type="PROSITE" id="PS50822">
    <property type="entry name" value="PIWI"/>
    <property type="match status" value="1"/>
</dbReference>
<evidence type="ECO:0000313" key="2">
    <source>
        <dbReference type="EMBL" id="MED6115590.1"/>
    </source>
</evidence>
<name>A0ABU6QW53_9FABA</name>
<feature type="domain" description="Piwi" evidence="1">
    <location>
        <begin position="64"/>
        <end position="178"/>
    </location>
</feature>
<dbReference type="InterPro" id="IPR003165">
    <property type="entry name" value="Piwi"/>
</dbReference>
<organism evidence="2 3">
    <name type="scientific">Stylosanthes scabra</name>
    <dbReference type="NCBI Taxonomy" id="79078"/>
    <lineage>
        <taxon>Eukaryota</taxon>
        <taxon>Viridiplantae</taxon>
        <taxon>Streptophyta</taxon>
        <taxon>Embryophyta</taxon>
        <taxon>Tracheophyta</taxon>
        <taxon>Spermatophyta</taxon>
        <taxon>Magnoliopsida</taxon>
        <taxon>eudicotyledons</taxon>
        <taxon>Gunneridae</taxon>
        <taxon>Pentapetalae</taxon>
        <taxon>rosids</taxon>
        <taxon>fabids</taxon>
        <taxon>Fabales</taxon>
        <taxon>Fabaceae</taxon>
        <taxon>Papilionoideae</taxon>
        <taxon>50 kb inversion clade</taxon>
        <taxon>dalbergioids sensu lato</taxon>
        <taxon>Dalbergieae</taxon>
        <taxon>Pterocarpus clade</taxon>
        <taxon>Stylosanthes</taxon>
    </lineage>
</organism>
<comment type="caution">
    <text evidence="2">The sequence shown here is derived from an EMBL/GenBank/DDBJ whole genome shotgun (WGS) entry which is preliminary data.</text>
</comment>
<dbReference type="InterPro" id="IPR036397">
    <property type="entry name" value="RNaseH_sf"/>
</dbReference>
<accession>A0ABU6QW53</accession>
<gene>
    <name evidence="2" type="ORF">PIB30_092051</name>
</gene>
<dbReference type="SUPFAM" id="SSF53098">
    <property type="entry name" value="Ribonuclease H-like"/>
    <property type="match status" value="1"/>
</dbReference>
<dbReference type="PANTHER" id="PTHR22891">
    <property type="entry name" value="EUKARYOTIC TRANSLATION INITIATION FACTOR 2C"/>
    <property type="match status" value="1"/>
</dbReference>
<dbReference type="SMART" id="SM00950">
    <property type="entry name" value="Piwi"/>
    <property type="match status" value="1"/>
</dbReference>
<protein>
    <recommendedName>
        <fullName evidence="1">Piwi domain-containing protein</fullName>
    </recommendedName>
</protein>
<evidence type="ECO:0000313" key="3">
    <source>
        <dbReference type="Proteomes" id="UP001341840"/>
    </source>
</evidence>
<sequence>MRTGKGAARLEVSLVEDPQYGGGLSSRVFSSVTFCTIFKNIASNLTGPSSLDEELKDEINLTIRLYSEAAGRWLKHTRVPKMKDNAPNNVPPGIVVDTQICHPKNNDFYMCAQAGMIGTTRPIHYQVLHVEIWFSGDDLQELVHSLSYAYQRSTTAISIVGPIYYAHLAAAQMGQFIILNCLRLLPVMAELQFWVLFMFLAPKHDENSLATSPPIQSDEDIVDIKPLQVSREVYMASIVPINSGPRDWYYKACKKCSKKVDIRKGQ</sequence>
<dbReference type="Pfam" id="PF02171">
    <property type="entry name" value="Piwi"/>
    <property type="match status" value="1"/>
</dbReference>
<dbReference type="Gene3D" id="3.30.420.10">
    <property type="entry name" value="Ribonuclease H-like superfamily/Ribonuclease H"/>
    <property type="match status" value="1"/>
</dbReference>
<dbReference type="Proteomes" id="UP001341840">
    <property type="component" value="Unassembled WGS sequence"/>
</dbReference>
<dbReference type="EMBL" id="JASCZI010001876">
    <property type="protein sequence ID" value="MED6115590.1"/>
    <property type="molecule type" value="Genomic_DNA"/>
</dbReference>